<gene>
    <name evidence="1" type="ORF">SDC9_166390</name>
</gene>
<comment type="caution">
    <text evidence="1">The sequence shown here is derived from an EMBL/GenBank/DDBJ whole genome shotgun (WGS) entry which is preliminary data.</text>
</comment>
<accession>A0A645G4F5</accession>
<reference evidence="1" key="1">
    <citation type="submission" date="2019-08" db="EMBL/GenBank/DDBJ databases">
        <authorList>
            <person name="Kucharzyk K."/>
            <person name="Murdoch R.W."/>
            <person name="Higgins S."/>
            <person name="Loffler F."/>
        </authorList>
    </citation>
    <scope>NUCLEOTIDE SEQUENCE</scope>
</reference>
<dbReference type="EMBL" id="VSSQ01066502">
    <property type="protein sequence ID" value="MPN19024.1"/>
    <property type="molecule type" value="Genomic_DNA"/>
</dbReference>
<protein>
    <submittedName>
        <fullName evidence="1">Uncharacterized protein</fullName>
    </submittedName>
</protein>
<dbReference type="AlphaFoldDB" id="A0A645G4F5"/>
<sequence>MLGNTIFQSAQTTGILRDGATHGSGSYGARVRRIDQSILPDFLIEFGNHHTDLDNSH</sequence>
<evidence type="ECO:0000313" key="1">
    <source>
        <dbReference type="EMBL" id="MPN19024.1"/>
    </source>
</evidence>
<name>A0A645G4F5_9ZZZZ</name>
<organism evidence="1">
    <name type="scientific">bioreactor metagenome</name>
    <dbReference type="NCBI Taxonomy" id="1076179"/>
    <lineage>
        <taxon>unclassified sequences</taxon>
        <taxon>metagenomes</taxon>
        <taxon>ecological metagenomes</taxon>
    </lineage>
</organism>
<proteinExistence type="predicted"/>